<proteinExistence type="predicted"/>
<organism evidence="1 2">
    <name type="scientific">Phytophthora kernoviae</name>
    <dbReference type="NCBI Taxonomy" id="325452"/>
    <lineage>
        <taxon>Eukaryota</taxon>
        <taxon>Sar</taxon>
        <taxon>Stramenopiles</taxon>
        <taxon>Oomycota</taxon>
        <taxon>Peronosporomycetes</taxon>
        <taxon>Peronosporales</taxon>
        <taxon>Peronosporaceae</taxon>
        <taxon>Phytophthora</taxon>
    </lineage>
</organism>
<dbReference type="OrthoDB" id="128409at2759"/>
<evidence type="ECO:0000313" key="2">
    <source>
        <dbReference type="Proteomes" id="UP000277300"/>
    </source>
</evidence>
<dbReference type="AlphaFoldDB" id="A0A3F2RBM1"/>
<dbReference type="EMBL" id="MBDO02000864">
    <property type="protein sequence ID" value="RLN51817.1"/>
    <property type="molecule type" value="Genomic_DNA"/>
</dbReference>
<gene>
    <name evidence="1" type="ORF">BBP00_00009792</name>
</gene>
<comment type="caution">
    <text evidence="1">The sequence shown here is derived from an EMBL/GenBank/DDBJ whole genome shotgun (WGS) entry which is preliminary data.</text>
</comment>
<name>A0A3F2RBM1_9STRA</name>
<sequence length="95" mass="10728">MKLAKKEMKAANKIKAAESAAAKKLAIQKEKGTRLINGWMAETKNPNEVYKALGLEKLGTRATESKNYPIYQRYEEKYRLTMRARMNGVAGTVYA</sequence>
<evidence type="ECO:0000313" key="1">
    <source>
        <dbReference type="EMBL" id="RLN51817.1"/>
    </source>
</evidence>
<accession>A0A3F2RBM1</accession>
<protein>
    <recommendedName>
        <fullName evidence="3">RxLR effector protein</fullName>
    </recommendedName>
</protein>
<reference evidence="1 2" key="1">
    <citation type="submission" date="2018-07" db="EMBL/GenBank/DDBJ databases">
        <title>Genome sequencing of oomycete isolates from Chile give support for New Zealand origin for Phytophthora kernoviae and make available the first Nothophytophthora sp. genome.</title>
        <authorList>
            <person name="Studholme D.J."/>
            <person name="Sanfuentes E."/>
            <person name="Panda P."/>
            <person name="Hill R."/>
            <person name="Sambles C."/>
            <person name="Grant M."/>
            <person name="Williams N.M."/>
            <person name="Mcdougal R.L."/>
        </authorList>
    </citation>
    <scope>NUCLEOTIDE SEQUENCE [LARGE SCALE GENOMIC DNA]</scope>
    <source>
        <strain evidence="1">Chile6</strain>
    </source>
</reference>
<dbReference type="Proteomes" id="UP000277300">
    <property type="component" value="Unassembled WGS sequence"/>
</dbReference>
<evidence type="ECO:0008006" key="3">
    <source>
        <dbReference type="Google" id="ProtNLM"/>
    </source>
</evidence>